<dbReference type="PANTHER" id="PTHR34614">
    <property type="match status" value="1"/>
</dbReference>
<sequence>MDYTILDKYYYSKMNFIAGICNKLGVTSTMNHYLTSSNGRKPDISYGTLAEMMIVNLCDSYKPLYIMNEYFEEKDLATIFNSDISLEQINDDRFGAFLDKLHAVGPRKIFSQISAQAFATYGLTVKNVNFDTTSKVMWGEYETEEGKVGAVNITFGHSKDKREDKKQIKMAIGTANGVIVDAKVLSGNIDDKTYNYDNLNDIDELLQRTHTDKSSFYYIGDSAVFTENNLIRAREKGIKIITRVPDKTLIAKQLICEALDKKQLTNEVSIENAHKELVHYKVSEYIGDYKGIDCKFAVCYSHSLEGTKNRSILKQVSKEAEDLL</sequence>
<organism evidence="2 3">
    <name type="scientific">Clostridium punense</name>
    <dbReference type="NCBI Taxonomy" id="1054297"/>
    <lineage>
        <taxon>Bacteria</taxon>
        <taxon>Bacillati</taxon>
        <taxon>Bacillota</taxon>
        <taxon>Clostridia</taxon>
        <taxon>Eubacteriales</taxon>
        <taxon>Clostridiaceae</taxon>
        <taxon>Clostridium</taxon>
    </lineage>
</organism>
<gene>
    <name evidence="2" type="ORF">J2Z44_001620</name>
</gene>
<feature type="domain" description="DUF4277" evidence="1">
    <location>
        <begin position="14"/>
        <end position="114"/>
    </location>
</feature>
<dbReference type="InterPro" id="IPR025457">
    <property type="entry name" value="DUF4277"/>
</dbReference>
<reference evidence="2 3" key="1">
    <citation type="submission" date="2021-03" db="EMBL/GenBank/DDBJ databases">
        <title>Genomic Encyclopedia of Type Strains, Phase IV (KMG-IV): sequencing the most valuable type-strain genomes for metagenomic binning, comparative biology and taxonomic classification.</title>
        <authorList>
            <person name="Goeker M."/>
        </authorList>
    </citation>
    <scope>NUCLEOTIDE SEQUENCE [LARGE SCALE GENOMIC DNA]</scope>
    <source>
        <strain evidence="2 3">DSM 28650</strain>
    </source>
</reference>
<dbReference type="Pfam" id="PF14104">
    <property type="entry name" value="DUF4277"/>
    <property type="match status" value="1"/>
</dbReference>
<dbReference type="RefSeq" id="WP_209649481.1">
    <property type="nucleotide sequence ID" value="NZ_JAGGLL010000010.1"/>
</dbReference>
<dbReference type="NCBIfam" id="NF033559">
    <property type="entry name" value="transpos_IS1634"/>
    <property type="match status" value="1"/>
</dbReference>
<dbReference type="PANTHER" id="PTHR34614:SF2">
    <property type="entry name" value="TRANSPOSASE IS4-LIKE DOMAIN-CONTAINING PROTEIN"/>
    <property type="match status" value="1"/>
</dbReference>
<keyword evidence="3" id="KW-1185">Reference proteome</keyword>
<name>A0ABS4K220_9CLOT</name>
<dbReference type="InterPro" id="IPR047654">
    <property type="entry name" value="IS1634_transpos"/>
</dbReference>
<comment type="caution">
    <text evidence="2">The sequence shown here is derived from an EMBL/GenBank/DDBJ whole genome shotgun (WGS) entry which is preliminary data.</text>
</comment>
<accession>A0ABS4K220</accession>
<protein>
    <submittedName>
        <fullName evidence="2">Transposase</fullName>
    </submittedName>
</protein>
<evidence type="ECO:0000313" key="2">
    <source>
        <dbReference type="EMBL" id="MBP2021824.1"/>
    </source>
</evidence>
<dbReference type="Proteomes" id="UP001519308">
    <property type="component" value="Unassembled WGS sequence"/>
</dbReference>
<evidence type="ECO:0000259" key="1">
    <source>
        <dbReference type="Pfam" id="PF14104"/>
    </source>
</evidence>
<evidence type="ECO:0000313" key="3">
    <source>
        <dbReference type="Proteomes" id="UP001519308"/>
    </source>
</evidence>
<proteinExistence type="predicted"/>
<dbReference type="EMBL" id="JAGGLL010000010">
    <property type="protein sequence ID" value="MBP2021824.1"/>
    <property type="molecule type" value="Genomic_DNA"/>
</dbReference>